<dbReference type="OrthoDB" id="742238at2"/>
<organism evidence="5 6">
    <name type="scientific">Flavobacterium sandaracinum</name>
    <dbReference type="NCBI Taxonomy" id="2541733"/>
    <lineage>
        <taxon>Bacteria</taxon>
        <taxon>Pseudomonadati</taxon>
        <taxon>Bacteroidota</taxon>
        <taxon>Flavobacteriia</taxon>
        <taxon>Flavobacteriales</taxon>
        <taxon>Flavobacteriaceae</taxon>
        <taxon>Flavobacterium</taxon>
    </lineage>
</organism>
<feature type="domain" description="HTH gntR-type" evidence="4">
    <location>
        <begin position="12"/>
        <end position="80"/>
    </location>
</feature>
<evidence type="ECO:0000313" key="5">
    <source>
        <dbReference type="EMBL" id="TDE05960.1"/>
    </source>
</evidence>
<name>A0A4R5D2B3_9FLAO</name>
<dbReference type="PROSITE" id="PS50949">
    <property type="entry name" value="HTH_GNTR"/>
    <property type="match status" value="1"/>
</dbReference>
<evidence type="ECO:0000313" key="6">
    <source>
        <dbReference type="Proteomes" id="UP000294644"/>
    </source>
</evidence>
<accession>A0A4R5D2B3</accession>
<dbReference type="InterPro" id="IPR036390">
    <property type="entry name" value="WH_DNA-bd_sf"/>
</dbReference>
<dbReference type="Proteomes" id="UP000294644">
    <property type="component" value="Unassembled WGS sequence"/>
</dbReference>
<dbReference type="AlphaFoldDB" id="A0A4R5D2B3"/>
<dbReference type="GO" id="GO:0003677">
    <property type="term" value="F:DNA binding"/>
    <property type="evidence" value="ECO:0007669"/>
    <property type="project" value="UniProtKB-KW"/>
</dbReference>
<reference evidence="5 6" key="1">
    <citation type="submission" date="2019-03" db="EMBL/GenBank/DDBJ databases">
        <title>Flavobacterium LB-D12 sp. nov., isolated from arctic soil.</title>
        <authorList>
            <person name="Chaudhary D.K."/>
        </authorList>
    </citation>
    <scope>NUCLEOTIDE SEQUENCE [LARGE SCALE GENOMIC DNA]</scope>
    <source>
        <strain evidence="5 6">LB-D12</strain>
    </source>
</reference>
<sequence>MKIISIQNNLGVPKYRQIISSVEKAIEDENLQKGDKLPSVNKVCLEFSLSRDTVLQAYEELKKRGIIYAIPGKGYYVKSVEITIKQRIFLLFDELNIFKEDLYNSFLENIGNNVQVDIFFHHFNTPVFQKLINDSNGNYTKYIIMPTNLAEAASAIKTLPVNEVYILDQTNPELKSYPAVYQNFVKDIYDGLLKGKSKLNKYEKLIMIFPGFREPLGMKIGFHNFCKDYDFSCDIITEFRNREIKKGEVYIIPSDRDLVRVIEKAKIQKLQLGSDYGIISYNETPLKKVVENGITTISTNFEVMGKVLAEMILKGKKEQIENKSALIIRNSL</sequence>
<evidence type="ECO:0000259" key="4">
    <source>
        <dbReference type="PROSITE" id="PS50949"/>
    </source>
</evidence>
<proteinExistence type="predicted"/>
<dbReference type="GO" id="GO:0003700">
    <property type="term" value="F:DNA-binding transcription factor activity"/>
    <property type="evidence" value="ECO:0007669"/>
    <property type="project" value="InterPro"/>
</dbReference>
<dbReference type="InterPro" id="IPR036388">
    <property type="entry name" value="WH-like_DNA-bd_sf"/>
</dbReference>
<dbReference type="Gene3D" id="3.40.50.2300">
    <property type="match status" value="2"/>
</dbReference>
<gene>
    <name evidence="5" type="ORF">E0F91_05090</name>
</gene>
<dbReference type="EMBL" id="SMFN01000004">
    <property type="protein sequence ID" value="TDE05960.1"/>
    <property type="molecule type" value="Genomic_DNA"/>
</dbReference>
<dbReference type="InterPro" id="IPR028082">
    <property type="entry name" value="Peripla_BP_I"/>
</dbReference>
<keyword evidence="6" id="KW-1185">Reference proteome</keyword>
<keyword evidence="1" id="KW-0805">Transcription regulation</keyword>
<protein>
    <submittedName>
        <fullName evidence="5">GntR family transcriptional regulator</fullName>
    </submittedName>
</protein>
<evidence type="ECO:0000256" key="1">
    <source>
        <dbReference type="ARBA" id="ARBA00023015"/>
    </source>
</evidence>
<keyword evidence="2" id="KW-0238">DNA-binding</keyword>
<comment type="caution">
    <text evidence="5">The sequence shown here is derived from an EMBL/GenBank/DDBJ whole genome shotgun (WGS) entry which is preliminary data.</text>
</comment>
<dbReference type="SUPFAM" id="SSF53822">
    <property type="entry name" value="Periplasmic binding protein-like I"/>
    <property type="match status" value="1"/>
</dbReference>
<evidence type="ECO:0000256" key="2">
    <source>
        <dbReference type="ARBA" id="ARBA00023125"/>
    </source>
</evidence>
<evidence type="ECO:0000256" key="3">
    <source>
        <dbReference type="ARBA" id="ARBA00023163"/>
    </source>
</evidence>
<dbReference type="Pfam" id="PF00392">
    <property type="entry name" value="GntR"/>
    <property type="match status" value="1"/>
</dbReference>
<dbReference type="SUPFAM" id="SSF46785">
    <property type="entry name" value="Winged helix' DNA-binding domain"/>
    <property type="match status" value="1"/>
</dbReference>
<dbReference type="Gene3D" id="1.10.10.10">
    <property type="entry name" value="Winged helix-like DNA-binding domain superfamily/Winged helix DNA-binding domain"/>
    <property type="match status" value="1"/>
</dbReference>
<dbReference type="PANTHER" id="PTHR38445:SF10">
    <property type="entry name" value="GNTR-FAMILY TRANSCRIPTIONAL REGULATOR"/>
    <property type="match status" value="1"/>
</dbReference>
<dbReference type="CDD" id="cd07377">
    <property type="entry name" value="WHTH_GntR"/>
    <property type="match status" value="1"/>
</dbReference>
<keyword evidence="3" id="KW-0804">Transcription</keyword>
<dbReference type="PANTHER" id="PTHR38445">
    <property type="entry name" value="HTH-TYPE TRANSCRIPTIONAL REPRESSOR YTRA"/>
    <property type="match status" value="1"/>
</dbReference>
<dbReference type="RefSeq" id="WP_132065259.1">
    <property type="nucleotide sequence ID" value="NZ_SMFN01000004.1"/>
</dbReference>
<dbReference type="SMART" id="SM00345">
    <property type="entry name" value="HTH_GNTR"/>
    <property type="match status" value="1"/>
</dbReference>
<dbReference type="InterPro" id="IPR000524">
    <property type="entry name" value="Tscrpt_reg_HTH_GntR"/>
</dbReference>